<dbReference type="PRINTS" id="PR00037">
    <property type="entry name" value="HTHLACR"/>
</dbReference>
<sequence length="264" mass="28270">MPPHPKPSAPLIPDQRQHEIVELLRASVALSVRELTETMNVSHMTVRRDIAALEEAGLVESVPGGVRLIGSPRQQTPVERAPRTELETPAKQAIARAAAAHVRPGSTVFLDAGTTCEAIVERLLTISGITVVTNDFLSAMRLMAENVMAIHTGGTIDSNSGSSSGPLAAATLDALSIDVAFLSAGAWDLAHGLTTSETDKLTLKRAAYQAAERTILVADSSKFGTHARFRALNLDELDLVITDGRLPEKERTRLEDSGIHLEYA</sequence>
<dbReference type="SMART" id="SM00420">
    <property type="entry name" value="HTH_DEOR"/>
    <property type="match status" value="1"/>
</dbReference>
<dbReference type="SMART" id="SM01134">
    <property type="entry name" value="DeoRC"/>
    <property type="match status" value="1"/>
</dbReference>
<evidence type="ECO:0000259" key="4">
    <source>
        <dbReference type="PROSITE" id="PS51000"/>
    </source>
</evidence>
<comment type="caution">
    <text evidence="5">The sequence shown here is derived from an EMBL/GenBank/DDBJ whole genome shotgun (WGS) entry which is preliminary data.</text>
</comment>
<proteinExistence type="predicted"/>
<evidence type="ECO:0000256" key="2">
    <source>
        <dbReference type="ARBA" id="ARBA00023125"/>
    </source>
</evidence>
<dbReference type="InterPro" id="IPR037171">
    <property type="entry name" value="NagB/RpiA_transferase-like"/>
</dbReference>
<protein>
    <submittedName>
        <fullName evidence="5">DeoR/GlpR family DNA-binding transcription regulator</fullName>
    </submittedName>
</protein>
<dbReference type="InterPro" id="IPR001034">
    <property type="entry name" value="DeoR_HTH"/>
</dbReference>
<dbReference type="PANTHER" id="PTHR30363:SF58">
    <property type="entry name" value="REGULATORY PROTEIN, DEOR FAMILY"/>
    <property type="match status" value="1"/>
</dbReference>
<dbReference type="GO" id="GO:0003677">
    <property type="term" value="F:DNA binding"/>
    <property type="evidence" value="ECO:0007669"/>
    <property type="project" value="UniProtKB-KW"/>
</dbReference>
<dbReference type="PANTHER" id="PTHR30363">
    <property type="entry name" value="HTH-TYPE TRANSCRIPTIONAL REGULATOR SRLR-RELATED"/>
    <property type="match status" value="1"/>
</dbReference>
<dbReference type="SUPFAM" id="SSF46785">
    <property type="entry name" value="Winged helix' DNA-binding domain"/>
    <property type="match status" value="1"/>
</dbReference>
<accession>A0ABN2AG33</accession>
<dbReference type="PROSITE" id="PS00894">
    <property type="entry name" value="HTH_DEOR_1"/>
    <property type="match status" value="1"/>
</dbReference>
<dbReference type="Gene3D" id="3.40.50.1360">
    <property type="match status" value="1"/>
</dbReference>
<dbReference type="RefSeq" id="WP_342589788.1">
    <property type="nucleotide sequence ID" value="NZ_BAAALX010000009.1"/>
</dbReference>
<dbReference type="InterPro" id="IPR036390">
    <property type="entry name" value="WH_DNA-bd_sf"/>
</dbReference>
<dbReference type="Pfam" id="PF08220">
    <property type="entry name" value="HTH_DeoR"/>
    <property type="match status" value="1"/>
</dbReference>
<dbReference type="Proteomes" id="UP001500177">
    <property type="component" value="Unassembled WGS sequence"/>
</dbReference>
<keyword evidence="3" id="KW-0804">Transcription</keyword>
<gene>
    <name evidence="5" type="ORF">GCM10009690_19970</name>
</gene>
<dbReference type="PROSITE" id="PS51000">
    <property type="entry name" value="HTH_DEOR_2"/>
    <property type="match status" value="1"/>
</dbReference>
<evidence type="ECO:0000313" key="6">
    <source>
        <dbReference type="Proteomes" id="UP001500177"/>
    </source>
</evidence>
<dbReference type="SUPFAM" id="SSF100950">
    <property type="entry name" value="NagB/RpiA/CoA transferase-like"/>
    <property type="match status" value="1"/>
</dbReference>
<evidence type="ECO:0000256" key="3">
    <source>
        <dbReference type="ARBA" id="ARBA00023163"/>
    </source>
</evidence>
<evidence type="ECO:0000256" key="1">
    <source>
        <dbReference type="ARBA" id="ARBA00023015"/>
    </source>
</evidence>
<feature type="domain" description="HTH deoR-type" evidence="4">
    <location>
        <begin position="13"/>
        <end position="68"/>
    </location>
</feature>
<dbReference type="InterPro" id="IPR050313">
    <property type="entry name" value="Carb_Metab_HTH_regulators"/>
</dbReference>
<dbReference type="InterPro" id="IPR014036">
    <property type="entry name" value="DeoR-like_C"/>
</dbReference>
<keyword evidence="1" id="KW-0805">Transcription regulation</keyword>
<reference evidence="5 6" key="1">
    <citation type="journal article" date="2019" name="Int. J. Syst. Evol. Microbiol.">
        <title>The Global Catalogue of Microorganisms (GCM) 10K type strain sequencing project: providing services to taxonomists for standard genome sequencing and annotation.</title>
        <authorList>
            <consortium name="The Broad Institute Genomics Platform"/>
            <consortium name="The Broad Institute Genome Sequencing Center for Infectious Disease"/>
            <person name="Wu L."/>
            <person name="Ma J."/>
        </authorList>
    </citation>
    <scope>NUCLEOTIDE SEQUENCE [LARGE SCALE GENOMIC DNA]</scope>
    <source>
        <strain evidence="5 6">JCM 13318</strain>
    </source>
</reference>
<evidence type="ECO:0000313" key="5">
    <source>
        <dbReference type="EMBL" id="GAA1516894.1"/>
    </source>
</evidence>
<name>A0ABN2AG33_9MICO</name>
<organism evidence="5 6">
    <name type="scientific">Brevibacterium permense</name>
    <dbReference type="NCBI Taxonomy" id="234834"/>
    <lineage>
        <taxon>Bacteria</taxon>
        <taxon>Bacillati</taxon>
        <taxon>Actinomycetota</taxon>
        <taxon>Actinomycetes</taxon>
        <taxon>Micrococcales</taxon>
        <taxon>Brevibacteriaceae</taxon>
        <taxon>Brevibacterium</taxon>
    </lineage>
</organism>
<keyword evidence="2 5" id="KW-0238">DNA-binding</keyword>
<dbReference type="Gene3D" id="1.10.10.10">
    <property type="entry name" value="Winged helix-like DNA-binding domain superfamily/Winged helix DNA-binding domain"/>
    <property type="match status" value="1"/>
</dbReference>
<dbReference type="InterPro" id="IPR036388">
    <property type="entry name" value="WH-like_DNA-bd_sf"/>
</dbReference>
<keyword evidence="6" id="KW-1185">Reference proteome</keyword>
<dbReference type="Pfam" id="PF00455">
    <property type="entry name" value="DeoRC"/>
    <property type="match status" value="1"/>
</dbReference>
<dbReference type="EMBL" id="BAAALX010000009">
    <property type="protein sequence ID" value="GAA1516894.1"/>
    <property type="molecule type" value="Genomic_DNA"/>
</dbReference>
<dbReference type="InterPro" id="IPR018356">
    <property type="entry name" value="Tscrpt_reg_HTH_DeoR_CS"/>
</dbReference>